<evidence type="ECO:0000256" key="1">
    <source>
        <dbReference type="ARBA" id="ARBA00023015"/>
    </source>
</evidence>
<dbReference type="Pfam" id="PF00196">
    <property type="entry name" value="GerE"/>
    <property type="match status" value="1"/>
</dbReference>
<keyword evidence="2" id="KW-0238">DNA-binding</keyword>
<name>A0ABV8CDZ4_9GAMM</name>
<reference evidence="6" key="1">
    <citation type="journal article" date="2019" name="Int. J. Syst. Evol. Microbiol.">
        <title>The Global Catalogue of Microorganisms (GCM) 10K type strain sequencing project: providing services to taxonomists for standard genome sequencing and annotation.</title>
        <authorList>
            <consortium name="The Broad Institute Genomics Platform"/>
            <consortium name="The Broad Institute Genome Sequencing Center for Infectious Disease"/>
            <person name="Wu L."/>
            <person name="Ma J."/>
        </authorList>
    </citation>
    <scope>NUCLEOTIDE SEQUENCE [LARGE SCALE GENOMIC DNA]</scope>
    <source>
        <strain evidence="6">CCUG 59858</strain>
    </source>
</reference>
<dbReference type="InterPro" id="IPR036388">
    <property type="entry name" value="WH-like_DNA-bd_sf"/>
</dbReference>
<organism evidence="5 6">
    <name type="scientific">Legionella dresdenensis</name>
    <dbReference type="NCBI Taxonomy" id="450200"/>
    <lineage>
        <taxon>Bacteria</taxon>
        <taxon>Pseudomonadati</taxon>
        <taxon>Pseudomonadota</taxon>
        <taxon>Gammaproteobacteria</taxon>
        <taxon>Legionellales</taxon>
        <taxon>Legionellaceae</taxon>
        <taxon>Legionella</taxon>
    </lineage>
</organism>
<evidence type="ECO:0000256" key="3">
    <source>
        <dbReference type="ARBA" id="ARBA00023163"/>
    </source>
</evidence>
<proteinExistence type="predicted"/>
<keyword evidence="6" id="KW-1185">Reference proteome</keyword>
<accession>A0ABV8CDZ4</accession>
<dbReference type="Gene3D" id="1.10.10.10">
    <property type="entry name" value="Winged helix-like DNA-binding domain superfamily/Winged helix DNA-binding domain"/>
    <property type="match status" value="1"/>
</dbReference>
<dbReference type="PROSITE" id="PS50043">
    <property type="entry name" value="HTH_LUXR_2"/>
    <property type="match status" value="1"/>
</dbReference>
<dbReference type="InterPro" id="IPR039420">
    <property type="entry name" value="WalR-like"/>
</dbReference>
<dbReference type="PANTHER" id="PTHR43214">
    <property type="entry name" value="TWO-COMPONENT RESPONSE REGULATOR"/>
    <property type="match status" value="1"/>
</dbReference>
<sequence length="321" mass="37177">MRLNNLLESGDLDIDGLISNISGYLIIKDLNSMFVSANNNIIEECKLASADEFYGLNDITIPHPLANISDFFLKLDKELIQDGNKIQGVYAFPFHQEIEPFIFNRFFIKNQRGEKVAIYSHCIESKDKSLIAAIERLKALEPITHWQNTANCYMFNKTYPGINLTDIQASCLFYLLRQKSYTEMARLLNQPLKHIYQYCDIIYAQLNVFTSNQLIELAIEKDYFSIVPRSIVYYLESSFGQEGDDYPLKKNSIADKVSFSRREMDCIHLLLKGKRIKEIAYDLNLSPRTVETYINQLKEKLGCRDRINLTLKLQTLFNSLD</sequence>
<dbReference type="Proteomes" id="UP001595758">
    <property type="component" value="Unassembled WGS sequence"/>
</dbReference>
<comment type="caution">
    <text evidence="5">The sequence shown here is derived from an EMBL/GenBank/DDBJ whole genome shotgun (WGS) entry which is preliminary data.</text>
</comment>
<evidence type="ECO:0000259" key="4">
    <source>
        <dbReference type="PROSITE" id="PS50043"/>
    </source>
</evidence>
<dbReference type="PANTHER" id="PTHR43214:SF41">
    <property type="entry name" value="NITRATE_NITRITE RESPONSE REGULATOR PROTEIN NARP"/>
    <property type="match status" value="1"/>
</dbReference>
<keyword evidence="1" id="KW-0805">Transcription regulation</keyword>
<dbReference type="RefSeq" id="WP_382341693.1">
    <property type="nucleotide sequence ID" value="NZ_JBHSAB010000005.1"/>
</dbReference>
<dbReference type="InterPro" id="IPR016032">
    <property type="entry name" value="Sig_transdc_resp-reg_C-effctor"/>
</dbReference>
<dbReference type="PRINTS" id="PR00038">
    <property type="entry name" value="HTHLUXR"/>
</dbReference>
<gene>
    <name evidence="5" type="ORF">ACFORL_04945</name>
</gene>
<keyword evidence="3" id="KW-0804">Transcription</keyword>
<evidence type="ECO:0000313" key="5">
    <source>
        <dbReference type="EMBL" id="MFC3908421.1"/>
    </source>
</evidence>
<dbReference type="EMBL" id="JBHSAB010000005">
    <property type="protein sequence ID" value="MFC3908421.1"/>
    <property type="molecule type" value="Genomic_DNA"/>
</dbReference>
<dbReference type="SUPFAM" id="SSF46894">
    <property type="entry name" value="C-terminal effector domain of the bipartite response regulators"/>
    <property type="match status" value="2"/>
</dbReference>
<protein>
    <submittedName>
        <fullName evidence="5">LuxR C-terminal-related transcriptional regulator</fullName>
    </submittedName>
</protein>
<evidence type="ECO:0000256" key="2">
    <source>
        <dbReference type="ARBA" id="ARBA00023125"/>
    </source>
</evidence>
<feature type="domain" description="HTH luxR-type" evidence="4">
    <location>
        <begin position="252"/>
        <end position="317"/>
    </location>
</feature>
<dbReference type="InterPro" id="IPR000792">
    <property type="entry name" value="Tscrpt_reg_LuxR_C"/>
</dbReference>
<dbReference type="CDD" id="cd06170">
    <property type="entry name" value="LuxR_C_like"/>
    <property type="match status" value="1"/>
</dbReference>
<dbReference type="SMART" id="SM00421">
    <property type="entry name" value="HTH_LUXR"/>
    <property type="match status" value="1"/>
</dbReference>
<evidence type="ECO:0000313" key="6">
    <source>
        <dbReference type="Proteomes" id="UP001595758"/>
    </source>
</evidence>